<dbReference type="InterPro" id="IPR012675">
    <property type="entry name" value="Beta-grasp_dom_sf"/>
</dbReference>
<evidence type="ECO:0000259" key="1">
    <source>
        <dbReference type="PROSITE" id="PS51085"/>
    </source>
</evidence>
<dbReference type="PROSITE" id="PS51085">
    <property type="entry name" value="2FE2S_FER_2"/>
    <property type="match status" value="1"/>
</dbReference>
<dbReference type="Proteomes" id="UP001063350">
    <property type="component" value="Chromosome"/>
</dbReference>
<sequence length="650" mass="70709">MYTVEFLPAGMQVQVEEGTTLLEAAQKIGLHINASCGGSGVCGKCRVAVEHGEIQGGMSEKFSPEELRSGIRQACTATVHGDVRVRVVVTSSLGRGGLTTTVPRRHRATARFFDIEELREAGIFKPPVEKFFLELPRPSPVDNMADAGRVVTGMNHQYNERHLMVTLPALRKLRRVLREDDFRVTVTVARPVSSGGRTFIVDVQPGNWVNRNFALAVDIGTTTVYGQLVDLHHGKVLAEAGDYNGQISYGEDVISRIIYSEKDDGLETMRRAVAKTINGIIDRILSQAAVKAEEITSITLAGNTVMTHLFLGLEPNNIRRSPYVPVSALFPPIRSTDLELHLPAHSVALVYPAISSWVGGDIVAGVMGSGMYRTEKLTLYIDIGTNAEIVIGSREWLVCTACSAGPAFEGGGISCGMRAAAGAITDCSIHPETWEPMNTTLERKPPIGICGSGLLNIIAVFFERGVIDQRGKYRRDSDCERIREGRSGYEFVLAWQEESGAEHDIVLTEVDIENFMRAKGAIFAGVKTLLQEVGLGVADLEQVVLAGAFGSFIDIDSAMTVGLLPEIDVDKVVYVGNGSLMGCRMSALSNHIRRDVVEVVRKMTSFELSEVPSFKDEYVAALFLPHTDLSLFPSSIAARNGFGQDLQHEG</sequence>
<dbReference type="InterPro" id="IPR041414">
    <property type="entry name" value="Raco-like_middle"/>
</dbReference>
<accession>A0A915XLJ4</accession>
<dbReference type="InterPro" id="IPR027980">
    <property type="entry name" value="RACo_C"/>
</dbReference>
<dbReference type="Pfam" id="PF14574">
    <property type="entry name" value="RACo_C_ter"/>
    <property type="match status" value="1"/>
</dbReference>
<dbReference type="InterPro" id="IPR052911">
    <property type="entry name" value="Corrinoid_activation_enz"/>
</dbReference>
<dbReference type="AlphaFoldDB" id="A0A915XLJ4"/>
<feature type="domain" description="2Fe-2S ferredoxin-type" evidence="1">
    <location>
        <begin position="2"/>
        <end position="91"/>
    </location>
</feature>
<dbReference type="InterPro" id="IPR042259">
    <property type="entry name" value="Raco-like_middle_sf"/>
</dbReference>
<dbReference type="InterPro" id="IPR001041">
    <property type="entry name" value="2Fe-2S_ferredoxin-type"/>
</dbReference>
<dbReference type="Gene3D" id="3.10.20.30">
    <property type="match status" value="1"/>
</dbReference>
<dbReference type="InterPro" id="IPR036010">
    <property type="entry name" value="2Fe-2S_ferredoxin-like_sf"/>
</dbReference>
<evidence type="ECO:0000313" key="3">
    <source>
        <dbReference type="Proteomes" id="UP001063350"/>
    </source>
</evidence>
<proteinExistence type="predicted"/>
<gene>
    <name evidence="2" type="ORF">GF1_22570</name>
</gene>
<dbReference type="PANTHER" id="PTHR42895">
    <property type="entry name" value="IRON-SULFUR CLUSTER-BINDING PROTEIN-RELATED"/>
    <property type="match status" value="1"/>
</dbReference>
<dbReference type="Gene3D" id="3.10.20.880">
    <property type="match status" value="1"/>
</dbReference>
<dbReference type="CDD" id="cd00207">
    <property type="entry name" value="fer2"/>
    <property type="match status" value="1"/>
</dbReference>
<keyword evidence="3" id="KW-1185">Reference proteome</keyword>
<dbReference type="Pfam" id="PF17650">
    <property type="entry name" value="RACo_linker"/>
    <property type="match status" value="1"/>
</dbReference>
<dbReference type="InterPro" id="IPR040506">
    <property type="entry name" value="RACo_linker"/>
</dbReference>
<dbReference type="Pfam" id="PF17651">
    <property type="entry name" value="Raco_middle"/>
    <property type="match status" value="1"/>
</dbReference>
<name>A0A915XLJ4_9BACT</name>
<dbReference type="KEGG" id="ddu:GF1_22570"/>
<dbReference type="GO" id="GO:0051536">
    <property type="term" value="F:iron-sulfur cluster binding"/>
    <property type="evidence" value="ECO:0007669"/>
    <property type="project" value="InterPro"/>
</dbReference>
<dbReference type="PANTHER" id="PTHR42895:SF2">
    <property type="entry name" value="IRON-SULFUR CLUSTER PROTEIN"/>
    <property type="match status" value="1"/>
</dbReference>
<dbReference type="Pfam" id="PF00111">
    <property type="entry name" value="Fer2"/>
    <property type="match status" value="1"/>
</dbReference>
<dbReference type="SUPFAM" id="SSF54292">
    <property type="entry name" value="2Fe-2S ferredoxin-like"/>
    <property type="match status" value="1"/>
</dbReference>
<dbReference type="SUPFAM" id="SSF53067">
    <property type="entry name" value="Actin-like ATPase domain"/>
    <property type="match status" value="1"/>
</dbReference>
<dbReference type="Gene3D" id="3.30.420.480">
    <property type="entry name" value="Domain of unknown function (DUF4445)"/>
    <property type="match status" value="1"/>
</dbReference>
<protein>
    <submittedName>
        <fullName evidence="2">Ferredoxin</fullName>
    </submittedName>
</protein>
<dbReference type="EMBL" id="AP024233">
    <property type="protein sequence ID" value="BCO09881.1"/>
    <property type="molecule type" value="Genomic_DNA"/>
</dbReference>
<organism evidence="2 3">
    <name type="scientific">Desulfolithobacter dissulfuricans</name>
    <dbReference type="NCBI Taxonomy" id="2795293"/>
    <lineage>
        <taxon>Bacteria</taxon>
        <taxon>Pseudomonadati</taxon>
        <taxon>Thermodesulfobacteriota</taxon>
        <taxon>Desulfobulbia</taxon>
        <taxon>Desulfobulbales</taxon>
        <taxon>Desulfobulbaceae</taxon>
        <taxon>Desulfolithobacter</taxon>
    </lineage>
</organism>
<dbReference type="InterPro" id="IPR043129">
    <property type="entry name" value="ATPase_NBD"/>
</dbReference>
<reference evidence="2" key="1">
    <citation type="submission" date="2020-12" db="EMBL/GenBank/DDBJ databases">
        <title>Desulfobium dissulfuricans gen. nov., sp. nov., a novel mesophilic, sulfate-reducing bacterium isolated from a deep-sea hydrothermal vent.</title>
        <authorList>
            <person name="Hashimoto Y."/>
            <person name="Tame A."/>
            <person name="Sawayama S."/>
            <person name="Miyazaki J."/>
            <person name="Takai K."/>
            <person name="Nakagawa S."/>
        </authorList>
    </citation>
    <scope>NUCLEOTIDE SEQUENCE</scope>
    <source>
        <strain evidence="2">GF1</strain>
    </source>
</reference>
<evidence type="ECO:0000313" key="2">
    <source>
        <dbReference type="EMBL" id="BCO09881.1"/>
    </source>
</evidence>